<sequence length="114" mass="12629">MGVAKSPCCRVLGGVGSIKGSLSRRVRVQGGCGMAHEVSYSKTGGHVLTVKFGKARSHHRLRVNIGWNQPIGGISRWESPSHHAIVFLVESDQSKEAYLEEFKFKEDAAWQFIY</sequence>
<proteinExistence type="predicted"/>
<name>A0A0E0F9J3_9ORYZ</name>
<evidence type="ECO:0000313" key="1">
    <source>
        <dbReference type="EnsemblPlants" id="OMERI12G01570.1"/>
    </source>
</evidence>
<dbReference type="HOGENOM" id="CLU_2125028_0_0_1"/>
<accession>A0A0E0F9J3</accession>
<dbReference type="Proteomes" id="UP000008021">
    <property type="component" value="Chromosome 12"/>
</dbReference>
<dbReference type="AlphaFoldDB" id="A0A0E0F9J3"/>
<dbReference type="Gramene" id="OMERI12G01570.1">
    <property type="protein sequence ID" value="OMERI12G01570.1"/>
    <property type="gene ID" value="OMERI12G01570"/>
</dbReference>
<organism evidence="1">
    <name type="scientific">Oryza meridionalis</name>
    <dbReference type="NCBI Taxonomy" id="40149"/>
    <lineage>
        <taxon>Eukaryota</taxon>
        <taxon>Viridiplantae</taxon>
        <taxon>Streptophyta</taxon>
        <taxon>Embryophyta</taxon>
        <taxon>Tracheophyta</taxon>
        <taxon>Spermatophyta</taxon>
        <taxon>Magnoliopsida</taxon>
        <taxon>Liliopsida</taxon>
        <taxon>Poales</taxon>
        <taxon>Poaceae</taxon>
        <taxon>BOP clade</taxon>
        <taxon>Oryzoideae</taxon>
        <taxon>Oryzeae</taxon>
        <taxon>Oryzinae</taxon>
        <taxon>Oryza</taxon>
    </lineage>
</organism>
<protein>
    <submittedName>
        <fullName evidence="1">Uncharacterized protein</fullName>
    </submittedName>
</protein>
<reference evidence="1" key="1">
    <citation type="submission" date="2015-04" db="UniProtKB">
        <authorList>
            <consortium name="EnsemblPlants"/>
        </authorList>
    </citation>
    <scope>IDENTIFICATION</scope>
</reference>
<reference evidence="1" key="2">
    <citation type="submission" date="2018-05" db="EMBL/GenBank/DDBJ databases">
        <title>OmerRS3 (Oryza meridionalis Reference Sequence Version 3).</title>
        <authorList>
            <person name="Zhang J."/>
            <person name="Kudrna D."/>
            <person name="Lee S."/>
            <person name="Talag J."/>
            <person name="Welchert J."/>
            <person name="Wing R.A."/>
        </authorList>
    </citation>
    <scope>NUCLEOTIDE SEQUENCE [LARGE SCALE GENOMIC DNA]</scope>
    <source>
        <strain evidence="1">cv. OR44</strain>
    </source>
</reference>
<keyword evidence="2" id="KW-1185">Reference proteome</keyword>
<dbReference type="EnsemblPlants" id="OMERI12G01570.1">
    <property type="protein sequence ID" value="OMERI12G01570.1"/>
    <property type="gene ID" value="OMERI12G01570"/>
</dbReference>
<evidence type="ECO:0000313" key="2">
    <source>
        <dbReference type="Proteomes" id="UP000008021"/>
    </source>
</evidence>